<sequence length="327" mass="35328">MAAKGVQPATGANSDDVERARADRSATDWLPIEIWAMVAEASDRQGRAALAATCVALRDLALDRARMAVERARAAMDIMVDGWERHAAHWDSVWCQRDARGRCYACASMGGARSAARRRWISDCGTPSDPTATDLCDACASVIARDLKGWPMRRVDLDAPHVWSIGRAICDVLDVLPTGPIADGRFVVPVAATHLIDAHNAVAIGAWTPGEAEVGFAGLRPSRMPSVRAWLPLTLVRTDAHESAVCVCCDADSILWGTVAIVDWWPRASFVGWTCAGDSVRDMVTRRRRHSVSNVRSGGRHTRPGAVGIVERVLADSTRSVRPPHGA</sequence>
<organism evidence="2 3">
    <name type="scientific">Pandoravirus kuranda</name>
    <dbReference type="NCBI Taxonomy" id="3019033"/>
    <lineage>
        <taxon>Viruses</taxon>
        <taxon>Pandoravirus</taxon>
    </lineage>
</organism>
<evidence type="ECO:0000256" key="1">
    <source>
        <dbReference type="SAM" id="MobiDB-lite"/>
    </source>
</evidence>
<evidence type="ECO:0000313" key="2">
    <source>
        <dbReference type="EMBL" id="WBR14252.1"/>
    </source>
</evidence>
<accession>A0AA95EDR8</accession>
<evidence type="ECO:0000313" key="3">
    <source>
        <dbReference type="Proteomes" id="UP001185135"/>
    </source>
</evidence>
<reference evidence="2" key="1">
    <citation type="submission" date="2022-06" db="EMBL/GenBank/DDBJ databases">
        <authorList>
            <person name="Legendre M."/>
            <person name="Claverie J.-M."/>
            <person name="Alempic J.-M."/>
            <person name="Abergel C."/>
        </authorList>
    </citation>
    <scope>NUCLEOTIDE SEQUENCE</scope>
    <source>
        <strain evidence="2">Kuranda</strain>
    </source>
</reference>
<proteinExistence type="predicted"/>
<feature type="region of interest" description="Disordered" evidence="1">
    <location>
        <begin position="1"/>
        <end position="20"/>
    </location>
</feature>
<dbReference type="Proteomes" id="UP001185135">
    <property type="component" value="Segment"/>
</dbReference>
<name>A0AA95EDR8_9VIRU</name>
<gene>
    <name evidence="2" type="ORF">pkur_cds_77</name>
</gene>
<protein>
    <submittedName>
        <fullName evidence="2">Uncharacterized protein</fullName>
    </submittedName>
</protein>
<dbReference type="EMBL" id="ON887157">
    <property type="protein sequence ID" value="WBR14252.1"/>
    <property type="molecule type" value="Genomic_DNA"/>
</dbReference>